<proteinExistence type="predicted"/>
<sequence>MNFKVLTLSAVASTLLVTGCTVNPYTGEKQASKAATIGGVSAAVCGALGSRKNRETALKYAAICGLAGAGVGVYMDTQEAKLRQELEGTGVRVQRNGDQLKLIMPGNITFASGRSEIQSSFYSVLDSVSKVLKEFDDTDLLVGGHTDSTGKLDMNMELSRARAQSVADYLASRGVARDRLVARGYGPNMPIADNSTDAGRQANRRVELDLVPREH</sequence>
<dbReference type="InterPro" id="IPR050330">
    <property type="entry name" value="Bact_OuterMem_StrucFunc"/>
</dbReference>
<organism evidence="6 7">
    <name type="scientific">Permianibacter aggregans</name>
    <dbReference type="NCBI Taxonomy" id="1510150"/>
    <lineage>
        <taxon>Bacteria</taxon>
        <taxon>Pseudomonadati</taxon>
        <taxon>Pseudomonadota</taxon>
        <taxon>Gammaproteobacteria</taxon>
        <taxon>Pseudomonadales</taxon>
        <taxon>Pseudomonadaceae</taxon>
        <taxon>Permianibacter</taxon>
    </lineage>
</organism>
<dbReference type="GO" id="GO:0009279">
    <property type="term" value="C:cell outer membrane"/>
    <property type="evidence" value="ECO:0007669"/>
    <property type="project" value="UniProtKB-SubCell"/>
</dbReference>
<evidence type="ECO:0000259" key="5">
    <source>
        <dbReference type="PROSITE" id="PS51123"/>
    </source>
</evidence>
<reference evidence="6 7" key="1">
    <citation type="submission" date="2019-03" db="EMBL/GenBank/DDBJ databases">
        <title>Genomic Encyclopedia of Type Strains, Phase IV (KMG-IV): sequencing the most valuable type-strain genomes for metagenomic binning, comparative biology and taxonomic classification.</title>
        <authorList>
            <person name="Goeker M."/>
        </authorList>
    </citation>
    <scope>NUCLEOTIDE SEQUENCE [LARGE SCALE GENOMIC DNA]</scope>
    <source>
        <strain evidence="6 7">DSM 103792</strain>
    </source>
</reference>
<dbReference type="OrthoDB" id="9782229at2"/>
<keyword evidence="7" id="KW-1185">Reference proteome</keyword>
<gene>
    <name evidence="6" type="ORF">EV696_11212</name>
</gene>
<dbReference type="Pfam" id="PF00691">
    <property type="entry name" value="OmpA"/>
    <property type="match status" value="1"/>
</dbReference>
<dbReference type="Gene3D" id="3.30.1330.60">
    <property type="entry name" value="OmpA-like domain"/>
    <property type="match status" value="1"/>
</dbReference>
<dbReference type="CDD" id="cd07185">
    <property type="entry name" value="OmpA_C-like"/>
    <property type="match status" value="1"/>
</dbReference>
<dbReference type="InterPro" id="IPR036737">
    <property type="entry name" value="OmpA-like_sf"/>
</dbReference>
<evidence type="ECO:0000256" key="4">
    <source>
        <dbReference type="PROSITE-ProRule" id="PRU00473"/>
    </source>
</evidence>
<dbReference type="PANTHER" id="PTHR30329">
    <property type="entry name" value="STATOR ELEMENT OF FLAGELLAR MOTOR COMPLEX"/>
    <property type="match status" value="1"/>
</dbReference>
<dbReference type="PANTHER" id="PTHR30329:SF21">
    <property type="entry name" value="LIPOPROTEIN YIAD-RELATED"/>
    <property type="match status" value="1"/>
</dbReference>
<evidence type="ECO:0000256" key="3">
    <source>
        <dbReference type="ARBA" id="ARBA00023237"/>
    </source>
</evidence>
<dbReference type="AlphaFoldDB" id="A0A4V3D773"/>
<dbReference type="InterPro" id="IPR006665">
    <property type="entry name" value="OmpA-like"/>
</dbReference>
<dbReference type="InterPro" id="IPR006664">
    <property type="entry name" value="OMP_bac"/>
</dbReference>
<keyword evidence="2 4" id="KW-0472">Membrane</keyword>
<protein>
    <submittedName>
        <fullName evidence="6">Outer membrane protein OmpA-like peptidoglycan-associated protein</fullName>
    </submittedName>
</protein>
<dbReference type="SUPFAM" id="SSF103088">
    <property type="entry name" value="OmpA-like"/>
    <property type="match status" value="1"/>
</dbReference>
<evidence type="ECO:0000256" key="2">
    <source>
        <dbReference type="ARBA" id="ARBA00023136"/>
    </source>
</evidence>
<accession>A0A4V3D773</accession>
<dbReference type="RefSeq" id="WP_133591466.1">
    <property type="nucleotide sequence ID" value="NZ_CP037953.1"/>
</dbReference>
<evidence type="ECO:0000313" key="7">
    <source>
        <dbReference type="Proteomes" id="UP000295375"/>
    </source>
</evidence>
<dbReference type="EMBL" id="SNYM01000012">
    <property type="protein sequence ID" value="TDQ46757.1"/>
    <property type="molecule type" value="Genomic_DNA"/>
</dbReference>
<comment type="subcellular location">
    <subcellularLocation>
        <location evidence="1">Cell outer membrane</location>
    </subcellularLocation>
</comment>
<feature type="domain" description="OmpA-like" evidence="5">
    <location>
        <begin position="97"/>
        <end position="214"/>
    </location>
</feature>
<dbReference type="PROSITE" id="PS51123">
    <property type="entry name" value="OMPA_2"/>
    <property type="match status" value="1"/>
</dbReference>
<dbReference type="PROSITE" id="PS51257">
    <property type="entry name" value="PROKAR_LIPOPROTEIN"/>
    <property type="match status" value="1"/>
</dbReference>
<evidence type="ECO:0000256" key="1">
    <source>
        <dbReference type="ARBA" id="ARBA00004442"/>
    </source>
</evidence>
<dbReference type="Proteomes" id="UP000295375">
    <property type="component" value="Unassembled WGS sequence"/>
</dbReference>
<evidence type="ECO:0000313" key="6">
    <source>
        <dbReference type="EMBL" id="TDQ46757.1"/>
    </source>
</evidence>
<dbReference type="PRINTS" id="PR01021">
    <property type="entry name" value="OMPADOMAIN"/>
</dbReference>
<name>A0A4V3D773_9GAMM</name>
<comment type="caution">
    <text evidence="6">The sequence shown here is derived from an EMBL/GenBank/DDBJ whole genome shotgun (WGS) entry which is preliminary data.</text>
</comment>
<keyword evidence="3" id="KW-0998">Cell outer membrane</keyword>